<feature type="transmembrane region" description="Helical" evidence="1">
    <location>
        <begin position="106"/>
        <end position="123"/>
    </location>
</feature>
<dbReference type="RefSeq" id="WP_315747046.1">
    <property type="nucleotide sequence ID" value="NZ_JAVYAA010000007.1"/>
</dbReference>
<gene>
    <name evidence="2" type="ORF">RQP50_24570</name>
</gene>
<feature type="transmembrane region" description="Helical" evidence="1">
    <location>
        <begin position="182"/>
        <end position="212"/>
    </location>
</feature>
<keyword evidence="1" id="KW-0812">Transmembrane</keyword>
<organism evidence="2 3">
    <name type="scientific">Paenibacillus suaedae</name>
    <dbReference type="NCBI Taxonomy" id="3077233"/>
    <lineage>
        <taxon>Bacteria</taxon>
        <taxon>Bacillati</taxon>
        <taxon>Bacillota</taxon>
        <taxon>Bacilli</taxon>
        <taxon>Bacillales</taxon>
        <taxon>Paenibacillaceae</taxon>
        <taxon>Paenibacillus</taxon>
    </lineage>
</organism>
<feature type="transmembrane region" description="Helical" evidence="1">
    <location>
        <begin position="377"/>
        <end position="397"/>
    </location>
</feature>
<evidence type="ECO:0000313" key="2">
    <source>
        <dbReference type="EMBL" id="MDT8979417.1"/>
    </source>
</evidence>
<sequence length="473" mass="53408">MKRKDWVSWGSVLIGAIILTCILFTSPYIGVADNGDFDRIVRSGGISPLNDTFTYEDKYFGFSHSKYDYGPFAVNYASSQVLFVFIAGLLGRVLNPSYFPMQAMGIVYSLLLLSTLFVIVRYACAGKRWLQITAALCVLFMFFDIGYVGYFHSFFGESVSLLFLLLSTAIAVTLARQQHPSLTWLVLLFVCAFILAASKIQNAPVGLVFALYGLRLYKKRPDRAWKRVIAGGAAFMIATTALIYVFAPKELKQINLYQTIFFGILKDSSHVSEDLDALGIPQKYAVLAGTNYFQSDVPIKQDAPELTEHVYSRLGHMDIVGYYLRHPGRIIDKLEAAAAQATFIRPYYLGSYEKELGEPRGALSYTYSTWSEGKKKLIPKNFTFFFIFFVLYIGIVLKEYIRNKYKRQMLDVTLIVALIAIISVAVPLVGDGEADLGKHLFLFNVSFDIMIVFTVIWIVSQVRRIFDRSPELE</sequence>
<feature type="transmembrane region" description="Helical" evidence="1">
    <location>
        <begin position="409"/>
        <end position="429"/>
    </location>
</feature>
<proteinExistence type="predicted"/>
<accession>A0AAJ2K3I3</accession>
<feature type="transmembrane region" description="Helical" evidence="1">
    <location>
        <begin position="441"/>
        <end position="459"/>
    </location>
</feature>
<dbReference type="EMBL" id="JAVYAA010000007">
    <property type="protein sequence ID" value="MDT8979417.1"/>
    <property type="molecule type" value="Genomic_DNA"/>
</dbReference>
<evidence type="ECO:0000313" key="3">
    <source>
        <dbReference type="Proteomes" id="UP001250538"/>
    </source>
</evidence>
<reference evidence="3" key="1">
    <citation type="submission" date="2023-09" db="EMBL/GenBank/DDBJ databases">
        <title>Paenibacillus sp. chi10 Genome sequencing and assembly.</title>
        <authorList>
            <person name="Kim I."/>
        </authorList>
    </citation>
    <scope>NUCLEOTIDE SEQUENCE [LARGE SCALE GENOMIC DNA]</scope>
    <source>
        <strain evidence="3">chi10</strain>
    </source>
</reference>
<protein>
    <submittedName>
        <fullName evidence="2">Uncharacterized protein</fullName>
    </submittedName>
</protein>
<feature type="transmembrane region" description="Helical" evidence="1">
    <location>
        <begin position="158"/>
        <end position="176"/>
    </location>
</feature>
<keyword evidence="1" id="KW-1133">Transmembrane helix</keyword>
<keyword evidence="1" id="KW-0472">Membrane</keyword>
<feature type="transmembrane region" description="Helical" evidence="1">
    <location>
        <begin position="224"/>
        <end position="247"/>
    </location>
</feature>
<keyword evidence="3" id="KW-1185">Reference proteome</keyword>
<name>A0AAJ2K3I3_9BACL</name>
<dbReference type="AlphaFoldDB" id="A0AAJ2K3I3"/>
<comment type="caution">
    <text evidence="2">The sequence shown here is derived from an EMBL/GenBank/DDBJ whole genome shotgun (WGS) entry which is preliminary data.</text>
</comment>
<feature type="transmembrane region" description="Helical" evidence="1">
    <location>
        <begin position="129"/>
        <end position="151"/>
    </location>
</feature>
<feature type="transmembrane region" description="Helical" evidence="1">
    <location>
        <begin position="7"/>
        <end position="29"/>
    </location>
</feature>
<feature type="transmembrane region" description="Helical" evidence="1">
    <location>
        <begin position="73"/>
        <end position="94"/>
    </location>
</feature>
<dbReference type="Proteomes" id="UP001250538">
    <property type="component" value="Unassembled WGS sequence"/>
</dbReference>
<evidence type="ECO:0000256" key="1">
    <source>
        <dbReference type="SAM" id="Phobius"/>
    </source>
</evidence>